<gene>
    <name evidence="2" type="ORF">POM88_037901</name>
</gene>
<sequence>MSLSKHKYIPSYDFPEELLSEIFKRLPVKNLLPILILSIYFLEDKSIHEFTVRSDDSQCRKYCTFDYPLDLPACSWYAQSNGLICLSNMFGYEPDYNPDIYLWNPLVQKYKTVPDSTRSTLTYKEVNWNALAFGYLPEVDDYVVVHIVKPRSTSEPKDSFMGPDAHLDYEKYLHSIIICVYSLSTNSWKEIRQDKVLVDYMSSNHSVFVNGTAFWVGCDLLFQLVMSFDTKTNVLQKFKVPDYMAPCERQLDNPLILPFGHSFGYFVEVDEFDRVDVDEDEHDGSPQLDIWVLKDGMSMENDMWGTCSWKKKMSVGLSENVWADVLGIRNNGEPIQAKSDKLISYDLDTHEPYDFVESCDHLTPSSYYENGFKAPFVIRPFVETLVFHDID</sequence>
<accession>A0AAD8MGC7</accession>
<organism evidence="2 3">
    <name type="scientific">Heracleum sosnowskyi</name>
    <dbReference type="NCBI Taxonomy" id="360622"/>
    <lineage>
        <taxon>Eukaryota</taxon>
        <taxon>Viridiplantae</taxon>
        <taxon>Streptophyta</taxon>
        <taxon>Embryophyta</taxon>
        <taxon>Tracheophyta</taxon>
        <taxon>Spermatophyta</taxon>
        <taxon>Magnoliopsida</taxon>
        <taxon>eudicotyledons</taxon>
        <taxon>Gunneridae</taxon>
        <taxon>Pentapetalae</taxon>
        <taxon>asterids</taxon>
        <taxon>campanulids</taxon>
        <taxon>Apiales</taxon>
        <taxon>Apiaceae</taxon>
        <taxon>Apioideae</taxon>
        <taxon>apioid superclade</taxon>
        <taxon>Tordylieae</taxon>
        <taxon>Tordyliinae</taxon>
        <taxon>Heracleum</taxon>
    </lineage>
</organism>
<dbReference type="PANTHER" id="PTHR31672:SF13">
    <property type="entry name" value="F-BOX PROTEIN CPR30-LIKE"/>
    <property type="match status" value="1"/>
</dbReference>
<evidence type="ECO:0000259" key="1">
    <source>
        <dbReference type="Pfam" id="PF07734"/>
    </source>
</evidence>
<proteinExistence type="predicted"/>
<evidence type="ECO:0000313" key="3">
    <source>
        <dbReference type="Proteomes" id="UP001237642"/>
    </source>
</evidence>
<dbReference type="NCBIfam" id="TIGR01640">
    <property type="entry name" value="F_box_assoc_1"/>
    <property type="match status" value="1"/>
</dbReference>
<evidence type="ECO:0000313" key="2">
    <source>
        <dbReference type="EMBL" id="KAK1371809.1"/>
    </source>
</evidence>
<dbReference type="PANTHER" id="PTHR31672">
    <property type="entry name" value="BNACNNG10540D PROTEIN"/>
    <property type="match status" value="1"/>
</dbReference>
<dbReference type="EMBL" id="JAUIZM010000008">
    <property type="protein sequence ID" value="KAK1371809.1"/>
    <property type="molecule type" value="Genomic_DNA"/>
</dbReference>
<dbReference type="InterPro" id="IPR050796">
    <property type="entry name" value="SCF_F-box_component"/>
</dbReference>
<dbReference type="InterPro" id="IPR006527">
    <property type="entry name" value="F-box-assoc_dom_typ1"/>
</dbReference>
<comment type="caution">
    <text evidence="2">The sequence shown here is derived from an EMBL/GenBank/DDBJ whole genome shotgun (WGS) entry which is preliminary data.</text>
</comment>
<keyword evidence="3" id="KW-1185">Reference proteome</keyword>
<reference evidence="2" key="1">
    <citation type="submission" date="2023-02" db="EMBL/GenBank/DDBJ databases">
        <title>Genome of toxic invasive species Heracleum sosnowskyi carries increased number of genes despite the absence of recent whole-genome duplications.</title>
        <authorList>
            <person name="Schelkunov M."/>
            <person name="Shtratnikova V."/>
            <person name="Makarenko M."/>
            <person name="Klepikova A."/>
            <person name="Omelchenko D."/>
            <person name="Novikova G."/>
            <person name="Obukhova E."/>
            <person name="Bogdanov V."/>
            <person name="Penin A."/>
            <person name="Logacheva M."/>
        </authorList>
    </citation>
    <scope>NUCLEOTIDE SEQUENCE</scope>
    <source>
        <strain evidence="2">Hsosn_3</strain>
        <tissue evidence="2">Leaf</tissue>
    </source>
</reference>
<feature type="domain" description="F-box associated beta-propeller type 1" evidence="1">
    <location>
        <begin position="79"/>
        <end position="321"/>
    </location>
</feature>
<protein>
    <recommendedName>
        <fullName evidence="1">F-box associated beta-propeller type 1 domain-containing protein</fullName>
    </recommendedName>
</protein>
<dbReference type="AlphaFoldDB" id="A0AAD8MGC7"/>
<dbReference type="InterPro" id="IPR017451">
    <property type="entry name" value="F-box-assoc_interact_dom"/>
</dbReference>
<dbReference type="Pfam" id="PF07734">
    <property type="entry name" value="FBA_1"/>
    <property type="match status" value="1"/>
</dbReference>
<dbReference type="Proteomes" id="UP001237642">
    <property type="component" value="Unassembled WGS sequence"/>
</dbReference>
<reference evidence="2" key="2">
    <citation type="submission" date="2023-05" db="EMBL/GenBank/DDBJ databases">
        <authorList>
            <person name="Schelkunov M.I."/>
        </authorList>
    </citation>
    <scope>NUCLEOTIDE SEQUENCE</scope>
    <source>
        <strain evidence="2">Hsosn_3</strain>
        <tissue evidence="2">Leaf</tissue>
    </source>
</reference>
<name>A0AAD8MGC7_9APIA</name>